<feature type="domain" description="Gnk2-homologous" evidence="7">
    <location>
        <begin position="22"/>
        <end position="124"/>
    </location>
</feature>
<dbReference type="GO" id="GO:0005576">
    <property type="term" value="C:extracellular region"/>
    <property type="evidence" value="ECO:0007669"/>
    <property type="project" value="UniProtKB-SubCell"/>
</dbReference>
<comment type="similarity">
    <text evidence="5">Belongs to the cysteine-rich repeat secretory protein family.</text>
</comment>
<name>A0A2I0A4T3_9ASPA</name>
<gene>
    <name evidence="8" type="primary">CRRSP38</name>
    <name evidence="8" type="ORF">AXF42_Ash013773</name>
</gene>
<dbReference type="CDD" id="cd23509">
    <property type="entry name" value="Gnk2-like"/>
    <property type="match status" value="2"/>
</dbReference>
<dbReference type="Pfam" id="PF01657">
    <property type="entry name" value="Stress-antifung"/>
    <property type="match status" value="2"/>
</dbReference>
<keyword evidence="4" id="KW-0677">Repeat</keyword>
<keyword evidence="2" id="KW-0964">Secreted</keyword>
<accession>A0A2I0A4T3</accession>
<dbReference type="OrthoDB" id="696781at2759"/>
<dbReference type="PANTHER" id="PTHR32411">
    <property type="entry name" value="CYSTEINE-RICH REPEAT SECRETORY PROTEIN 38-RELATED"/>
    <property type="match status" value="1"/>
</dbReference>
<evidence type="ECO:0000313" key="8">
    <source>
        <dbReference type="EMBL" id="PKA50558.1"/>
    </source>
</evidence>
<evidence type="ECO:0000256" key="5">
    <source>
        <dbReference type="ARBA" id="ARBA00038515"/>
    </source>
</evidence>
<keyword evidence="9" id="KW-1185">Reference proteome</keyword>
<comment type="subcellular location">
    <subcellularLocation>
        <location evidence="1">Secreted</location>
    </subcellularLocation>
</comment>
<feature type="signal peptide" evidence="6">
    <location>
        <begin position="1"/>
        <end position="23"/>
    </location>
</feature>
<evidence type="ECO:0000259" key="7">
    <source>
        <dbReference type="PROSITE" id="PS51473"/>
    </source>
</evidence>
<dbReference type="AlphaFoldDB" id="A0A2I0A4T3"/>
<feature type="chain" id="PRO_5014145663" evidence="6">
    <location>
        <begin position="24"/>
        <end position="236"/>
    </location>
</feature>
<reference evidence="8 9" key="1">
    <citation type="journal article" date="2017" name="Nature">
        <title>The Apostasia genome and the evolution of orchids.</title>
        <authorList>
            <person name="Zhang G.Q."/>
            <person name="Liu K.W."/>
            <person name="Li Z."/>
            <person name="Lohaus R."/>
            <person name="Hsiao Y.Y."/>
            <person name="Niu S.C."/>
            <person name="Wang J.Y."/>
            <person name="Lin Y.C."/>
            <person name="Xu Q."/>
            <person name="Chen L.J."/>
            <person name="Yoshida K."/>
            <person name="Fujiwara S."/>
            <person name="Wang Z.W."/>
            <person name="Zhang Y.Q."/>
            <person name="Mitsuda N."/>
            <person name="Wang M."/>
            <person name="Liu G.H."/>
            <person name="Pecoraro L."/>
            <person name="Huang H.X."/>
            <person name="Xiao X.J."/>
            <person name="Lin M."/>
            <person name="Wu X.Y."/>
            <person name="Wu W.L."/>
            <person name="Chen Y.Y."/>
            <person name="Chang S.B."/>
            <person name="Sakamoto S."/>
            <person name="Ohme-Takagi M."/>
            <person name="Yagi M."/>
            <person name="Zeng S.J."/>
            <person name="Shen C.Y."/>
            <person name="Yeh C.M."/>
            <person name="Luo Y.B."/>
            <person name="Tsai W.C."/>
            <person name="Van de Peer Y."/>
            <person name="Liu Z.J."/>
        </authorList>
    </citation>
    <scope>NUCLEOTIDE SEQUENCE [LARGE SCALE GENOMIC DNA]</scope>
    <source>
        <strain evidence="9">cv. Shenzhen</strain>
        <tissue evidence="8">Stem</tissue>
    </source>
</reference>
<dbReference type="EMBL" id="KZ452023">
    <property type="protein sequence ID" value="PKA50558.1"/>
    <property type="molecule type" value="Genomic_DNA"/>
</dbReference>
<dbReference type="STRING" id="1088818.A0A2I0A4T3"/>
<organism evidence="8 9">
    <name type="scientific">Apostasia shenzhenica</name>
    <dbReference type="NCBI Taxonomy" id="1088818"/>
    <lineage>
        <taxon>Eukaryota</taxon>
        <taxon>Viridiplantae</taxon>
        <taxon>Streptophyta</taxon>
        <taxon>Embryophyta</taxon>
        <taxon>Tracheophyta</taxon>
        <taxon>Spermatophyta</taxon>
        <taxon>Magnoliopsida</taxon>
        <taxon>Liliopsida</taxon>
        <taxon>Asparagales</taxon>
        <taxon>Orchidaceae</taxon>
        <taxon>Apostasioideae</taxon>
        <taxon>Apostasia</taxon>
    </lineage>
</organism>
<keyword evidence="3 6" id="KW-0732">Signal</keyword>
<dbReference type="InterPro" id="IPR050581">
    <property type="entry name" value="CRR_secretory_protein"/>
</dbReference>
<protein>
    <submittedName>
        <fullName evidence="8">Cysteine-rich repeat secretory protein 38</fullName>
    </submittedName>
</protein>
<feature type="domain" description="Gnk2-homologous" evidence="7">
    <location>
        <begin position="131"/>
        <end position="236"/>
    </location>
</feature>
<evidence type="ECO:0000256" key="4">
    <source>
        <dbReference type="ARBA" id="ARBA00022737"/>
    </source>
</evidence>
<proteinExistence type="inferred from homology"/>
<evidence type="ECO:0000256" key="2">
    <source>
        <dbReference type="ARBA" id="ARBA00022525"/>
    </source>
</evidence>
<sequence length="236" mass="25220">MAFSNHFFLLALLLLLPMASSTAKFIYQKCDKSFAGNDTLTSNIKTVLSNLQAKASQTGFTTSTATGTPPDQVYGLFQCRGNAVSNCSDCVTAATLKLSNECSSQSVAYIWYDLCFLRFSNVVNFFGSMENGEGVIIDSPLNALNPIAFATAVANLMSQLVKNILNSGTNLYATAVANVTGIEGLSSMTGELQCTQDLKSSTCISCINWAISQFDACKTRRSCTVLHSSCTASFTS</sequence>
<evidence type="ECO:0000313" key="9">
    <source>
        <dbReference type="Proteomes" id="UP000236161"/>
    </source>
</evidence>
<dbReference type="InterPro" id="IPR002902">
    <property type="entry name" value="GNK2"/>
</dbReference>
<evidence type="ECO:0000256" key="1">
    <source>
        <dbReference type="ARBA" id="ARBA00004613"/>
    </source>
</evidence>
<dbReference type="PROSITE" id="PS51473">
    <property type="entry name" value="GNK2"/>
    <property type="match status" value="2"/>
</dbReference>
<evidence type="ECO:0000256" key="6">
    <source>
        <dbReference type="SAM" id="SignalP"/>
    </source>
</evidence>
<dbReference type="Gene3D" id="3.30.430.20">
    <property type="entry name" value="Gnk2 domain, C-X8-C-X2-C motif"/>
    <property type="match status" value="2"/>
</dbReference>
<dbReference type="InterPro" id="IPR038408">
    <property type="entry name" value="GNK2_sf"/>
</dbReference>
<dbReference type="Proteomes" id="UP000236161">
    <property type="component" value="Unassembled WGS sequence"/>
</dbReference>
<evidence type="ECO:0000256" key="3">
    <source>
        <dbReference type="ARBA" id="ARBA00022729"/>
    </source>
</evidence>